<proteinExistence type="predicted"/>
<dbReference type="RefSeq" id="WP_386710716.1">
    <property type="nucleotide sequence ID" value="NZ_JBHXIJ010000037.1"/>
</dbReference>
<keyword evidence="2" id="KW-1185">Reference proteome</keyword>
<accession>A0ABW6FJ30</accession>
<protein>
    <submittedName>
        <fullName evidence="1">Uncharacterized protein</fullName>
    </submittedName>
</protein>
<organism evidence="1 2">
    <name type="scientific">Streptomyces albidochromogenes</name>
    <dbReference type="NCBI Taxonomy" id="329524"/>
    <lineage>
        <taxon>Bacteria</taxon>
        <taxon>Bacillati</taxon>
        <taxon>Actinomycetota</taxon>
        <taxon>Actinomycetes</taxon>
        <taxon>Kitasatosporales</taxon>
        <taxon>Streptomycetaceae</taxon>
        <taxon>Streptomyces</taxon>
    </lineage>
</organism>
<name>A0ABW6FJ30_9ACTN</name>
<comment type="caution">
    <text evidence="1">The sequence shown here is derived from an EMBL/GenBank/DDBJ whole genome shotgun (WGS) entry which is preliminary data.</text>
</comment>
<gene>
    <name evidence="1" type="ORF">ACFWJN_08190</name>
</gene>
<evidence type="ECO:0000313" key="2">
    <source>
        <dbReference type="Proteomes" id="UP001598448"/>
    </source>
</evidence>
<reference evidence="1 2" key="1">
    <citation type="submission" date="2024-09" db="EMBL/GenBank/DDBJ databases">
        <title>The Natural Products Discovery Center: Release of the First 8490 Sequenced Strains for Exploring Actinobacteria Biosynthetic Diversity.</title>
        <authorList>
            <person name="Kalkreuter E."/>
            <person name="Kautsar S.A."/>
            <person name="Yang D."/>
            <person name="Bader C.D."/>
            <person name="Teijaro C.N."/>
            <person name="Fluegel L."/>
            <person name="Davis C.M."/>
            <person name="Simpson J.R."/>
            <person name="Lauterbach L."/>
            <person name="Steele A.D."/>
            <person name="Gui C."/>
            <person name="Meng S."/>
            <person name="Li G."/>
            <person name="Viehrig K."/>
            <person name="Ye F."/>
            <person name="Su P."/>
            <person name="Kiefer A.F."/>
            <person name="Nichols A."/>
            <person name="Cepeda A.J."/>
            <person name="Yan W."/>
            <person name="Fan B."/>
            <person name="Jiang Y."/>
            <person name="Adhikari A."/>
            <person name="Zheng C.-J."/>
            <person name="Schuster L."/>
            <person name="Cowan T.M."/>
            <person name="Smanski M.J."/>
            <person name="Chevrette M.G."/>
            <person name="De Carvalho L.P.S."/>
            <person name="Shen B."/>
        </authorList>
    </citation>
    <scope>NUCLEOTIDE SEQUENCE [LARGE SCALE GENOMIC DNA]</scope>
    <source>
        <strain evidence="1 2">NPDC058348</strain>
    </source>
</reference>
<sequence>MLKTWRAEFRAGQELKRRIELERWEQEKRWGEEDRAARQKALQDNAVDLSEHNATLKTAAAVSYLTLVCHEDTWTFMATEAYGIWKPQWTQSDPGGPYFCPDYSQASKFTASPNLPRRRITKEDNGMQTVLLSGHNLVRLLDVLREGSAADDVVRSARCVRLYNKLAEFVALVDPDAPAGQTTGVEFRIDDSVDLS</sequence>
<dbReference type="EMBL" id="JBHXIJ010000037">
    <property type="protein sequence ID" value="MFD5098934.1"/>
    <property type="molecule type" value="Genomic_DNA"/>
</dbReference>
<dbReference type="Proteomes" id="UP001598448">
    <property type="component" value="Unassembled WGS sequence"/>
</dbReference>
<evidence type="ECO:0000313" key="1">
    <source>
        <dbReference type="EMBL" id="MFD5098934.1"/>
    </source>
</evidence>